<dbReference type="EMBL" id="BK013379">
    <property type="protein sequence ID" value="DAD49917.1"/>
    <property type="molecule type" value="Genomic_RNA"/>
</dbReference>
<name>A0A8S5KXZ4_9VIRU</name>
<dbReference type="RefSeq" id="YP_010771240.1">
    <property type="nucleotide sequence ID" value="NC_074529.1"/>
</dbReference>
<dbReference type="KEGG" id="vg:80400917"/>
<feature type="region of interest" description="Disordered" evidence="1">
    <location>
        <begin position="34"/>
        <end position="66"/>
    </location>
</feature>
<proteinExistence type="predicted"/>
<accession>A0A8S5KXZ4</accession>
<sequence length="66" mass="7301">MAVKFPWQRLLFTVSLAALSQLMEELSKKISVPLPVEDPAPLKSASPSTIEHIDPFGWPDQGLGKR</sequence>
<keyword evidence="3" id="KW-1185">Reference proteome</keyword>
<protein>
    <submittedName>
        <fullName evidence="2">Uncharacterized protein</fullName>
    </submittedName>
</protein>
<gene>
    <name evidence="2" type="primary">ESO000_3</name>
</gene>
<evidence type="ECO:0000313" key="2">
    <source>
        <dbReference type="EMBL" id="DAD49917.1"/>
    </source>
</evidence>
<evidence type="ECO:0000313" key="3">
    <source>
        <dbReference type="Proteomes" id="UP000677216"/>
    </source>
</evidence>
<evidence type="ECO:0000256" key="1">
    <source>
        <dbReference type="SAM" id="MobiDB-lite"/>
    </source>
</evidence>
<organism evidence="2 3">
    <name type="scientific">ssRNA phage ESO000</name>
    <dbReference type="NCBI Taxonomy" id="2786007"/>
    <lineage>
        <taxon>Viruses</taxon>
        <taxon>Riboviria</taxon>
        <taxon>Orthornavirae</taxon>
        <taxon>Lenarviricota</taxon>
        <taxon>Leviviricetes</taxon>
        <taxon>Timlovirales</taxon>
        <taxon>Steitzviridae</taxon>
        <taxon>Giliycovirus</taxon>
        <taxon>Giliycovirus paludicola</taxon>
        <taxon>Weheuvirus paludicola</taxon>
    </lineage>
</organism>
<dbReference type="GeneID" id="80400917"/>
<dbReference type="Proteomes" id="UP000677216">
    <property type="component" value="Segment"/>
</dbReference>
<reference evidence="2" key="1">
    <citation type="submission" date="2020-09" db="EMBL/GenBank/DDBJ databases">
        <title>Leviviricetes taxonomy.</title>
        <authorList>
            <person name="Stockdale S.R."/>
            <person name="Callanan J."/>
            <person name="Adriaenssens E.M."/>
            <person name="Kuhn J.H."/>
            <person name="Rumnieks J."/>
            <person name="Shkoporov A."/>
            <person name="Draper L.A."/>
            <person name="Ross P."/>
            <person name="Hill C."/>
        </authorList>
    </citation>
    <scope>NUCLEOTIDE SEQUENCE</scope>
</reference>